<evidence type="ECO:0000256" key="1">
    <source>
        <dbReference type="ARBA" id="ARBA00004123"/>
    </source>
</evidence>
<dbReference type="EMBL" id="AZHE01000002">
    <property type="protein sequence ID" value="KHO00713.1"/>
    <property type="molecule type" value="Genomic_DNA"/>
</dbReference>
<dbReference type="Proteomes" id="UP000030816">
    <property type="component" value="Unassembled WGS sequence"/>
</dbReference>
<dbReference type="PANTHER" id="PTHR31344:SF0">
    <property type="entry name" value="NUCLEAR PORE COMPLEX PROTEIN NUP205"/>
    <property type="match status" value="1"/>
</dbReference>
<evidence type="ECO:0000256" key="3">
    <source>
        <dbReference type="ARBA" id="ARBA00022448"/>
    </source>
</evidence>
<dbReference type="STRING" id="1081103.A0A0B2X4N4"/>
<evidence type="ECO:0000313" key="7">
    <source>
        <dbReference type="Proteomes" id="UP000030816"/>
    </source>
</evidence>
<name>A0A0B2X4N4_METAS</name>
<keyword evidence="3" id="KW-0813">Transport</keyword>
<dbReference type="PANTHER" id="PTHR31344">
    <property type="entry name" value="NUCLEAR PORE COMPLEX PROTEIN NUP205"/>
    <property type="match status" value="1"/>
</dbReference>
<keyword evidence="4" id="KW-0539">Nucleus</keyword>
<evidence type="ECO:0008006" key="8">
    <source>
        <dbReference type="Google" id="ProtNLM"/>
    </source>
</evidence>
<feature type="region of interest" description="Disordered" evidence="5">
    <location>
        <begin position="582"/>
        <end position="601"/>
    </location>
</feature>
<dbReference type="GeneID" id="63735946"/>
<reference evidence="6 7" key="1">
    <citation type="journal article" date="2014" name="Proc. Natl. Acad. Sci. U.S.A.">
        <title>Trajectory and genomic determinants of fungal-pathogen speciation and host adaptation.</title>
        <authorList>
            <person name="Hu X."/>
            <person name="Xiao G."/>
            <person name="Zheng P."/>
            <person name="Shang Y."/>
            <person name="Su Y."/>
            <person name="Zhang X."/>
            <person name="Liu X."/>
            <person name="Zhan S."/>
            <person name="St Leger R.J."/>
            <person name="Wang C."/>
        </authorList>
    </citation>
    <scope>NUCLEOTIDE SEQUENCE [LARGE SCALE GENOMIC DNA]</scope>
    <source>
        <strain evidence="6 7">ARSEF 1941</strain>
    </source>
</reference>
<dbReference type="RefSeq" id="XP_040681778.1">
    <property type="nucleotide sequence ID" value="XM_040820290.1"/>
</dbReference>
<comment type="caution">
    <text evidence="6">The sequence shown here is derived from an EMBL/GenBank/DDBJ whole genome shotgun (WGS) entry which is preliminary data.</text>
</comment>
<accession>A0A0B2X4N4</accession>
<dbReference type="OrthoDB" id="2019644at2759"/>
<evidence type="ECO:0000256" key="5">
    <source>
        <dbReference type="SAM" id="MobiDB-lite"/>
    </source>
</evidence>
<comment type="similarity">
    <text evidence="2">Belongs to the NUP186/NUP192/NUP205 family.</text>
</comment>
<evidence type="ECO:0000256" key="2">
    <source>
        <dbReference type="ARBA" id="ARBA00005892"/>
    </source>
</evidence>
<dbReference type="GO" id="GO:0006999">
    <property type="term" value="P:nuclear pore organization"/>
    <property type="evidence" value="ECO:0007669"/>
    <property type="project" value="TreeGrafter"/>
</dbReference>
<protein>
    <recommendedName>
        <fullName evidence="8">Nuclear pore complex subunit Nup192</fullName>
    </recommendedName>
</protein>
<dbReference type="GO" id="GO:0044611">
    <property type="term" value="C:nuclear pore inner ring"/>
    <property type="evidence" value="ECO:0007669"/>
    <property type="project" value="TreeGrafter"/>
</dbReference>
<sequence length="1708" mass="191137">MADVVILDALQAFHRELVALRGGFGDATESLNNELLVRTFEKELEKLWESPAKNDESRNVVKSGRFPKHVFHQVIRRKTEAFAGKLSIEGQEYILNEKFQQDALLLSDELDLDELEAAKCLLESQDDPAVLGRSLVECGIIRFHQQRKYTLDALRLLLELDSIEDVTEQSGALEAIKMFVAARLFQSPPRGAKRHVPRCMAAMGKIKSSLQRLADKIAAAQALSQVKSDQLSEEMETVEFSRVSLIQQHELLGVVLCRLVEKRQADVSDFMDFVSTLNKLDKYDNLLAHLVPAMGAYISVFGSTEGGYDLIKAREIHSKLSPPADDSTWPLPHFHAAFRAWWLAEYSGFYLDDPPEAAIPPGTDLDEEDRQRSKQFLDALKDGAFDFLLSVAGDVKPADWHDSVRVGMRNWLTRKSSALTAEFVQFAGFFQLCLMSQIEVFVDAFISNLPDVLRKLRVEEDEQRQLSQAHEQDLDLERFLLIIAYSYEGREEAAANFWSDPDSNLAGFMHWASRRASTPLVTAFCEMLQAIAGNDECATAAHEFLLDDGHQSSGKMRRSQSLTWTQIFRELDFFSDKIRQKPTTTQTSRFRTGKPGNEHVETEPESAMMLECYLRLMAKLATESETARVFLLQNPNYNLVDVLYELASSPIPPRLRGCVFMALKALMSRKTMQENLAMWTCLENWITGGYAGPATGPLRQAQPAPLISMDRILDEMSSGFEDSESFVQLLLSLVSPAIDSSPLNDTLPFPETLGSNSRIPGVEVYVDFVIGLVFASKAHELQDKHQLRVLRLGCLDFMLTCLSTFNEDLIVITSETTINIDSVISTTDLATYVRKHPFARVMEWMFNDKVMTALFNTIHQEPADVGNAAPDSPLILGILRAVEVISKVLDLEATYLDLVRPLIKAEVGARRQPVANASYASFQEGLVTRLHLVVDLGNYCGIGHPDLTLACLKLLEKMSSSSKIAATWSGSGRQSHRNKAIVAMEANGEHESISRSFSSELNAPLEAGREAESPNYVTKIYILDFLLQCLSTTPKEPTIAHLLLGFKCGVDSITIESNSAFANQTSLFHTLVRLLMEIPSEDAEGMRRWLIAIKSRVMRILHILWSSPLSAPLVIDELRENEFLFHLLIRETVIQPELLWEGQNVASLHFPVTDGAPTLVDFLTTRSLALEYMAMELCMISQGRIPSTKRRAFEALNGQVIGDDNQPIQTPTVFDLFDFLLPEGIWDIPPPPLQFYKDVDVTICLEDDADGNTIHNIDRVKEILLLKRVEFQTQGSVLSVQELAMTEREEGMIIEYLISIDRQNQIATQCLRVLKSWTRLSLVMVECNDFKGTARTSFFLQALQAVLPSLEVFASDRPKEALELAKLARVLLSKLDLSSQDMSDKNGRSIGNLVSDKLYQLFQICLQATGKWAGTSELRSVYYEICYRYLAGISAQGAPSPNRPKTTKTIQVYGERLINVICDDAYCGEPTCQSSALVLLSSLVSVGRQENDSHVIETLNKLNFIGVLVDSLRNIMQEWHDAYTAGKLFCRSQNDRHVPVPSNQTPSQPGHTNQQNYQNARLALLLEMAQSRHGAKYILYANLFRAIDASGLFTADPELQSDVRNSHALEQHYDLLAKVVRIIGAALLSRGSHNIIQGRRFLTDHRMLVTHTLKRSAGIGGGVDNEALDDKVSDLADALMVVIAATGFLEYENEAVAESMKPNQSLFH</sequence>
<feature type="region of interest" description="Disordered" evidence="5">
    <location>
        <begin position="1535"/>
        <end position="1554"/>
    </location>
</feature>
<dbReference type="GO" id="GO:0017056">
    <property type="term" value="F:structural constituent of nuclear pore"/>
    <property type="evidence" value="ECO:0007669"/>
    <property type="project" value="TreeGrafter"/>
</dbReference>
<comment type="subcellular location">
    <subcellularLocation>
        <location evidence="1">Nucleus</location>
    </subcellularLocation>
</comment>
<feature type="compositionally biased region" description="Polar residues" evidence="5">
    <location>
        <begin position="1541"/>
        <end position="1554"/>
    </location>
</feature>
<organism evidence="6 7">
    <name type="scientific">Metarhizium album (strain ARSEF 1941)</name>
    <dbReference type="NCBI Taxonomy" id="1081103"/>
    <lineage>
        <taxon>Eukaryota</taxon>
        <taxon>Fungi</taxon>
        <taxon>Dikarya</taxon>
        <taxon>Ascomycota</taxon>
        <taxon>Pezizomycotina</taxon>
        <taxon>Sordariomycetes</taxon>
        <taxon>Hypocreomycetidae</taxon>
        <taxon>Hypocreales</taxon>
        <taxon>Clavicipitaceae</taxon>
        <taxon>Metarhizium</taxon>
    </lineage>
</organism>
<evidence type="ECO:0000313" key="6">
    <source>
        <dbReference type="EMBL" id="KHO00713.1"/>
    </source>
</evidence>
<dbReference type="HOGENOM" id="CLU_002778_0_0_1"/>
<dbReference type="Pfam" id="PF11894">
    <property type="entry name" value="Nup192"/>
    <property type="match status" value="1"/>
</dbReference>
<evidence type="ECO:0000256" key="4">
    <source>
        <dbReference type="ARBA" id="ARBA00023242"/>
    </source>
</evidence>
<gene>
    <name evidence="6" type="ORF">MAM_01491</name>
</gene>
<proteinExistence type="inferred from homology"/>
<keyword evidence="7" id="KW-1185">Reference proteome</keyword>
<dbReference type="InterPro" id="IPR021827">
    <property type="entry name" value="Nup186/Nup192/Nup205"/>
</dbReference>